<accession>A0A9R1UKG6</accession>
<reference evidence="2 3" key="1">
    <citation type="journal article" date="2017" name="Nat. Commun.">
        <title>Genome assembly with in vitro proximity ligation data and whole-genome triplication in lettuce.</title>
        <authorList>
            <person name="Reyes-Chin-Wo S."/>
            <person name="Wang Z."/>
            <person name="Yang X."/>
            <person name="Kozik A."/>
            <person name="Arikit S."/>
            <person name="Song C."/>
            <person name="Xia L."/>
            <person name="Froenicke L."/>
            <person name="Lavelle D.O."/>
            <person name="Truco M.J."/>
            <person name="Xia R."/>
            <person name="Zhu S."/>
            <person name="Xu C."/>
            <person name="Xu H."/>
            <person name="Xu X."/>
            <person name="Cox K."/>
            <person name="Korf I."/>
            <person name="Meyers B.C."/>
            <person name="Michelmore R.W."/>
        </authorList>
    </citation>
    <scope>NUCLEOTIDE SEQUENCE [LARGE SCALE GENOMIC DNA]</scope>
    <source>
        <strain evidence="3">cv. Salinas</strain>
        <tissue evidence="2">Seedlings</tissue>
    </source>
</reference>
<gene>
    <name evidence="2" type="ORF">LSAT_V11C900469070</name>
</gene>
<dbReference type="Pfam" id="PF05699">
    <property type="entry name" value="Dimer_Tnp_hAT"/>
    <property type="match status" value="1"/>
</dbReference>
<proteinExistence type="predicted"/>
<evidence type="ECO:0000313" key="2">
    <source>
        <dbReference type="EMBL" id="KAJ0188804.1"/>
    </source>
</evidence>
<evidence type="ECO:0000313" key="3">
    <source>
        <dbReference type="Proteomes" id="UP000235145"/>
    </source>
</evidence>
<dbReference type="AlphaFoldDB" id="A0A9R1UKG6"/>
<dbReference type="PANTHER" id="PTHR23272:SF190">
    <property type="entry name" value="ZINC FINGER, BED-TYPE-RELATED"/>
    <property type="match status" value="1"/>
</dbReference>
<keyword evidence="3" id="KW-1185">Reference proteome</keyword>
<sequence>MILNMHTKYNKYWGSIENLNDFTCFAVSLDPQMKSIFLPAIIKKMIENMRTEENILLDSNIKLKTICDVSNEFLDPILMGQGDTSATVENELRRYLNEPRMTFDKKFRLLDWWEKNALRFPIVARMAKVTNVASESGFSTCGRILDEYRIRLNTPIVEALVYTHNWILTML</sequence>
<dbReference type="InterPro" id="IPR012337">
    <property type="entry name" value="RNaseH-like_sf"/>
</dbReference>
<name>A0A9R1UKG6_LACSA</name>
<dbReference type="InterPro" id="IPR008906">
    <property type="entry name" value="HATC_C_dom"/>
</dbReference>
<dbReference type="Proteomes" id="UP000235145">
    <property type="component" value="Unassembled WGS sequence"/>
</dbReference>
<dbReference type="GO" id="GO:0046983">
    <property type="term" value="F:protein dimerization activity"/>
    <property type="evidence" value="ECO:0007669"/>
    <property type="project" value="InterPro"/>
</dbReference>
<organism evidence="2 3">
    <name type="scientific">Lactuca sativa</name>
    <name type="common">Garden lettuce</name>
    <dbReference type="NCBI Taxonomy" id="4236"/>
    <lineage>
        <taxon>Eukaryota</taxon>
        <taxon>Viridiplantae</taxon>
        <taxon>Streptophyta</taxon>
        <taxon>Embryophyta</taxon>
        <taxon>Tracheophyta</taxon>
        <taxon>Spermatophyta</taxon>
        <taxon>Magnoliopsida</taxon>
        <taxon>eudicotyledons</taxon>
        <taxon>Gunneridae</taxon>
        <taxon>Pentapetalae</taxon>
        <taxon>asterids</taxon>
        <taxon>campanulids</taxon>
        <taxon>Asterales</taxon>
        <taxon>Asteraceae</taxon>
        <taxon>Cichorioideae</taxon>
        <taxon>Cichorieae</taxon>
        <taxon>Lactucinae</taxon>
        <taxon>Lactuca</taxon>
    </lineage>
</organism>
<comment type="caution">
    <text evidence="2">The sequence shown here is derived from an EMBL/GenBank/DDBJ whole genome shotgun (WGS) entry which is preliminary data.</text>
</comment>
<dbReference type="SUPFAM" id="SSF53098">
    <property type="entry name" value="Ribonuclease H-like"/>
    <property type="match status" value="1"/>
</dbReference>
<feature type="domain" description="HAT C-terminal dimerisation" evidence="1">
    <location>
        <begin position="91"/>
        <end position="167"/>
    </location>
</feature>
<evidence type="ECO:0000259" key="1">
    <source>
        <dbReference type="Pfam" id="PF05699"/>
    </source>
</evidence>
<protein>
    <recommendedName>
        <fullName evidence="1">HAT C-terminal dimerisation domain-containing protein</fullName>
    </recommendedName>
</protein>
<dbReference type="EMBL" id="NBSK02000009">
    <property type="protein sequence ID" value="KAJ0188804.1"/>
    <property type="molecule type" value="Genomic_DNA"/>
</dbReference>
<dbReference type="PANTHER" id="PTHR23272">
    <property type="entry name" value="BED FINGER-RELATED"/>
    <property type="match status" value="1"/>
</dbReference>